<dbReference type="InterPro" id="IPR036097">
    <property type="entry name" value="HisK_dim/P_sf"/>
</dbReference>
<evidence type="ECO:0000256" key="3">
    <source>
        <dbReference type="ARBA" id="ARBA00022553"/>
    </source>
</evidence>
<dbReference type="PANTHER" id="PTHR43711:SF26">
    <property type="entry name" value="SENSOR HISTIDINE KINASE RCSC"/>
    <property type="match status" value="1"/>
</dbReference>
<dbReference type="SUPFAM" id="SSF55874">
    <property type="entry name" value="ATPase domain of HSP90 chaperone/DNA topoisomerase II/histidine kinase"/>
    <property type="match status" value="1"/>
</dbReference>
<dbReference type="InterPro" id="IPR003594">
    <property type="entry name" value="HATPase_dom"/>
</dbReference>
<dbReference type="RefSeq" id="WP_118998943.1">
    <property type="nucleotide sequence ID" value="NZ_QWGP01000001.1"/>
</dbReference>
<dbReference type="InterPro" id="IPR004358">
    <property type="entry name" value="Sig_transdc_His_kin-like_C"/>
</dbReference>
<dbReference type="PROSITE" id="PS50109">
    <property type="entry name" value="HIS_KIN"/>
    <property type="match status" value="1"/>
</dbReference>
<reference evidence="9 10" key="1">
    <citation type="submission" date="2018-08" db="EMBL/GenBank/DDBJ databases">
        <title>Draft genome sequence of Rhodobacter sphaeroides FY.</title>
        <authorList>
            <person name="Rayyan A."/>
            <person name="Meyer T.E."/>
            <person name="Kyndt J.A."/>
        </authorList>
    </citation>
    <scope>NUCLEOTIDE SEQUENCE [LARGE SCALE GENOMIC DNA]</scope>
    <source>
        <strain evidence="9 10">FY</strain>
    </source>
</reference>
<dbReference type="GO" id="GO:0000155">
    <property type="term" value="F:phosphorelay sensor kinase activity"/>
    <property type="evidence" value="ECO:0007669"/>
    <property type="project" value="InterPro"/>
</dbReference>
<accession>A0AAX1UR66</accession>
<evidence type="ECO:0000256" key="2">
    <source>
        <dbReference type="ARBA" id="ARBA00012438"/>
    </source>
</evidence>
<comment type="caution">
    <text evidence="9">The sequence shown here is derived from an EMBL/GenBank/DDBJ whole genome shotgun (WGS) entry which is preliminary data.</text>
</comment>
<feature type="domain" description="Histidine kinase" evidence="8">
    <location>
        <begin position="472"/>
        <end position="692"/>
    </location>
</feature>
<dbReference type="Pfam" id="PF02518">
    <property type="entry name" value="HATPase_c"/>
    <property type="match status" value="1"/>
</dbReference>
<protein>
    <recommendedName>
        <fullName evidence="2">histidine kinase</fullName>
        <ecNumber evidence="2">2.7.13.3</ecNumber>
    </recommendedName>
</protein>
<dbReference type="InterPro" id="IPR050736">
    <property type="entry name" value="Sensor_HK_Regulatory"/>
</dbReference>
<keyword evidence="7" id="KW-0472">Membrane</keyword>
<dbReference type="SMART" id="SM00387">
    <property type="entry name" value="HATPase_c"/>
    <property type="match status" value="1"/>
</dbReference>
<dbReference type="Pfam" id="PF00512">
    <property type="entry name" value="HisKA"/>
    <property type="match status" value="1"/>
</dbReference>
<dbReference type="InterPro" id="IPR005467">
    <property type="entry name" value="His_kinase_dom"/>
</dbReference>
<feature type="transmembrane region" description="Helical" evidence="7">
    <location>
        <begin position="381"/>
        <end position="404"/>
    </location>
</feature>
<keyword evidence="4" id="KW-0808">Transferase</keyword>
<dbReference type="InterPro" id="IPR036890">
    <property type="entry name" value="HATPase_C_sf"/>
</dbReference>
<dbReference type="EC" id="2.7.13.3" evidence="2"/>
<dbReference type="SMART" id="SM00388">
    <property type="entry name" value="HisKA"/>
    <property type="match status" value="1"/>
</dbReference>
<gene>
    <name evidence="9" type="ORF">D1114_00080</name>
</gene>
<evidence type="ECO:0000256" key="7">
    <source>
        <dbReference type="SAM" id="Phobius"/>
    </source>
</evidence>
<dbReference type="SUPFAM" id="SSF47384">
    <property type="entry name" value="Homodimeric domain of signal transducing histidine kinase"/>
    <property type="match status" value="1"/>
</dbReference>
<dbReference type="CDD" id="cd18774">
    <property type="entry name" value="PDC2_HK_sensor"/>
    <property type="match status" value="1"/>
</dbReference>
<keyword evidence="3" id="KW-0597">Phosphoprotein</keyword>
<dbReference type="InterPro" id="IPR003661">
    <property type="entry name" value="HisK_dim/P_dom"/>
</dbReference>
<name>A0AAX1UR66_CERSP</name>
<evidence type="ECO:0000256" key="1">
    <source>
        <dbReference type="ARBA" id="ARBA00000085"/>
    </source>
</evidence>
<evidence type="ECO:0000259" key="8">
    <source>
        <dbReference type="PROSITE" id="PS50109"/>
    </source>
</evidence>
<dbReference type="Gene3D" id="3.30.565.10">
    <property type="entry name" value="Histidine kinase-like ATPase, C-terminal domain"/>
    <property type="match status" value="1"/>
</dbReference>
<evidence type="ECO:0000256" key="4">
    <source>
        <dbReference type="ARBA" id="ARBA00022679"/>
    </source>
</evidence>
<evidence type="ECO:0000313" key="9">
    <source>
        <dbReference type="EMBL" id="RHZ98523.1"/>
    </source>
</evidence>
<evidence type="ECO:0000256" key="6">
    <source>
        <dbReference type="ARBA" id="ARBA00023012"/>
    </source>
</evidence>
<dbReference type="EMBL" id="QWGP01000001">
    <property type="protein sequence ID" value="RHZ98523.1"/>
    <property type="molecule type" value="Genomic_DNA"/>
</dbReference>
<evidence type="ECO:0000256" key="5">
    <source>
        <dbReference type="ARBA" id="ARBA00022777"/>
    </source>
</evidence>
<dbReference type="Gene3D" id="1.10.287.130">
    <property type="match status" value="1"/>
</dbReference>
<dbReference type="PANTHER" id="PTHR43711">
    <property type="entry name" value="TWO-COMPONENT HISTIDINE KINASE"/>
    <property type="match status" value="1"/>
</dbReference>
<keyword evidence="7" id="KW-0812">Transmembrane</keyword>
<proteinExistence type="predicted"/>
<keyword evidence="7" id="KW-1133">Transmembrane helix</keyword>
<dbReference type="CDD" id="cd00082">
    <property type="entry name" value="HisKA"/>
    <property type="match status" value="1"/>
</dbReference>
<keyword evidence="5" id="KW-0418">Kinase</keyword>
<keyword evidence="6" id="KW-0902">Two-component regulatory system</keyword>
<evidence type="ECO:0000313" key="10">
    <source>
        <dbReference type="Proteomes" id="UP000266305"/>
    </source>
</evidence>
<organism evidence="9 10">
    <name type="scientific">Cereibacter sphaeroides</name>
    <name type="common">Rhodobacter sphaeroides</name>
    <dbReference type="NCBI Taxonomy" id="1063"/>
    <lineage>
        <taxon>Bacteria</taxon>
        <taxon>Pseudomonadati</taxon>
        <taxon>Pseudomonadota</taxon>
        <taxon>Alphaproteobacteria</taxon>
        <taxon>Rhodobacterales</taxon>
        <taxon>Paracoccaceae</taxon>
        <taxon>Cereibacter</taxon>
    </lineage>
</organism>
<feature type="transmembrane region" description="Helical" evidence="7">
    <location>
        <begin position="23"/>
        <end position="44"/>
    </location>
</feature>
<dbReference type="AlphaFoldDB" id="A0AAX1UR66"/>
<sequence>MSWTIDARGHGPIPLNKWLWRSYIKAALVPLLLIEFGFVGVYLITSQVVYDRSASAITRISETTLRDDSTREADIIAHRLQSISATTRIFSEETARALAAPATVSEEEKARHRLSPEGVFYTSEDTGGAAVFYSGFVPVGEAEREKVWRTARLDPLMKSIKDSDPLIAQLYLNTWDSYNRIYPFIDVLGIYAPKMDIPSYNFYYEADRAHNPSGGTVWTDAYVDPAGDGWMVSSIAPVYGPDRLEAVVGIDVTIKTIVEQVLDIKIPGDGFAVLIGRDGTILALPPKGEDRLGMSELIGHTYAEAILQDTFKPAEFNIFRRPDLASIALQMQAEPAGVSKVDLQEPMIAAWSTVAGPNWRLLLLTSERSLLTEATNLRDQLGFVSTSIVAILVLFYAGFFAYLWRRSVAMSARVARPLGDLEQRMVLISEGGTVPPSAPFEIQELQTVGEHLATMGDKLDAANRAKSSFLSSMSHELRTPLTAIIGYAELLEASAGRKLDGERLQQVQAISTAGWTLVKLVDAVLELSRLEHRDLRLATSSMDLMPLIEEALGRARPDAERMRVTLRLIAPETPLPSVVSDPALLRRILDQLLSNAVKYNLPGGLVEVSFGLEAPDTVDLSIRDTGPGIPTDRQAEVFQAFQRLGHENGAISGAGIGMTIAQRLAEVSGCRLSLESTPGKGTVFLLRIPRTRQGAPGTA</sequence>
<dbReference type="PRINTS" id="PR00344">
    <property type="entry name" value="BCTRLSENSOR"/>
</dbReference>
<comment type="catalytic activity">
    <reaction evidence="1">
        <text>ATP + protein L-histidine = ADP + protein N-phospho-L-histidine.</text>
        <dbReference type="EC" id="2.7.13.3"/>
    </reaction>
</comment>
<dbReference type="Gene3D" id="3.30.450.20">
    <property type="entry name" value="PAS domain"/>
    <property type="match status" value="1"/>
</dbReference>
<dbReference type="Proteomes" id="UP000266305">
    <property type="component" value="Unassembled WGS sequence"/>
</dbReference>